<sequence length="1041" mass="114914">MTLDLPLLHTLENVTFPGKIDEIRSFYRDAAPRFKIFIDDACAMPADWRTTWDRPLQWGLTGERNWATKYGAAGFIPHMIEKSPFVTADWREASASVVVLFARQYAGGPAIVQQQCLQRLASRSPAFQHTNGTNHFFIFTDSRGPCCLDGKYKDVEFLKHHIIGPHGEPDENWFFRRGRGPKIRCFDARKDVNIPTPNIHFPRTPYAPQLSTRTSTARPLLLFYAGWNYKVRMELVRLYRNDPDPDVMVRREVAPAEYIERILSAKFCPVCGGFSQWTPRLAEALYYECVPVIMSPQMLPPWSSILDWSTFSVRVEPTKRNLAALKATLRTLDHAKLLAGVRRAKAALTYHLDGWTGADMLPLLLFEMHRAAAAPIAAPPHVRLLENDIRTDRNYDVGMKNVHSQRAHDVFTRASVSVAAEVWECTSKDGYMCACKRVREAPMVEEQPFNVRKRFREARRGVAWRAAAHTPTPGASSGAARRLSASGEALSCPAANDLEQPEQLEAMLRSRASAEKDVVITILGPTSGMRAVRMGDLGQLMLRNMIARLQRLGIENYLAITTHLHLPSHPGNNLCLSVLRPAGVCCAYSGVGMPLVAEGAAGRRWDVTETHPYLLFLQRWWLTGQAVARGYNVLSLDTDMHLTISPLALVRQSPYDSFSALMQLDSAWPVEGRKEGQRSTDERGQHVNVVPCVAPPAGAEARAHGCPCGVTPAPMLNTGFVYVRATHGASAQQRLYNRSVELILQRLPQPPTMTTRAGKTEVDPRRVWAQDVVNEVATGWAALPAGWPPSCHLKDIACHPAARSPADAAVARRRWWLAAAPHSLWMASHAALQCRVAAGPPDAQLVAWTELHPPAQLLDGTPVGTATLAALPRAEVGRMCGKRQLIDARWLARAPPLTCAELMASPLRQNVLHMQFTNAETRVQILKAMHWWYLPNSSPPSSGAKACAALPATGGESASLAGVVVSSAMSNRSLLCVLPSSASEGQQGVAQGECPCCWDVSRLRRATLAAASKPESADLAALKALKQADKYSGCRIWRRFV</sequence>
<feature type="domain" description="Exostosin GT47" evidence="2">
    <location>
        <begin position="67"/>
        <end position="319"/>
    </location>
</feature>
<comment type="caution">
    <text evidence="3">The sequence shown here is derived from an EMBL/GenBank/DDBJ whole genome shotgun (WGS) entry which is preliminary data.</text>
</comment>
<dbReference type="GO" id="GO:0016757">
    <property type="term" value="F:glycosyltransferase activity"/>
    <property type="evidence" value="ECO:0007669"/>
    <property type="project" value="InterPro"/>
</dbReference>
<evidence type="ECO:0000259" key="2">
    <source>
        <dbReference type="Pfam" id="PF03016"/>
    </source>
</evidence>
<evidence type="ECO:0000256" key="1">
    <source>
        <dbReference type="ARBA" id="ARBA00010271"/>
    </source>
</evidence>
<dbReference type="PANTHER" id="PTHR11062:SF200">
    <property type="entry name" value="BETA-1,4-XYLOSYLTRANSFERASE IRX10L-RELATED"/>
    <property type="match status" value="1"/>
</dbReference>
<proteinExistence type="inferred from homology"/>
<reference evidence="3 4" key="1">
    <citation type="journal article" date="2024" name="Science">
        <title>Giant polyketide synthase enzymes in the biosynthesis of giant marine polyether toxins.</title>
        <authorList>
            <person name="Fallon T.R."/>
            <person name="Shende V.V."/>
            <person name="Wierzbicki I.H."/>
            <person name="Pendleton A.L."/>
            <person name="Watervoot N.F."/>
            <person name="Auber R.P."/>
            <person name="Gonzalez D.J."/>
            <person name="Wisecaver J.H."/>
            <person name="Moore B.S."/>
        </authorList>
    </citation>
    <scope>NUCLEOTIDE SEQUENCE [LARGE SCALE GENOMIC DNA]</scope>
    <source>
        <strain evidence="3 4">12B1</strain>
    </source>
</reference>
<dbReference type="AlphaFoldDB" id="A0AB34J6V5"/>
<evidence type="ECO:0000313" key="4">
    <source>
        <dbReference type="Proteomes" id="UP001515480"/>
    </source>
</evidence>
<organism evidence="3 4">
    <name type="scientific">Prymnesium parvum</name>
    <name type="common">Toxic golden alga</name>
    <dbReference type="NCBI Taxonomy" id="97485"/>
    <lineage>
        <taxon>Eukaryota</taxon>
        <taxon>Haptista</taxon>
        <taxon>Haptophyta</taxon>
        <taxon>Prymnesiophyceae</taxon>
        <taxon>Prymnesiales</taxon>
        <taxon>Prymnesiaceae</taxon>
        <taxon>Prymnesium</taxon>
    </lineage>
</organism>
<protein>
    <recommendedName>
        <fullName evidence="2">Exostosin GT47 domain-containing protein</fullName>
    </recommendedName>
</protein>
<dbReference type="Pfam" id="PF03016">
    <property type="entry name" value="Exostosin_GT47"/>
    <property type="match status" value="1"/>
</dbReference>
<accession>A0AB34J6V5</accession>
<gene>
    <name evidence="3" type="ORF">AB1Y20_002049</name>
</gene>
<dbReference type="EMBL" id="JBGBPQ010000011">
    <property type="protein sequence ID" value="KAL1515423.1"/>
    <property type="molecule type" value="Genomic_DNA"/>
</dbReference>
<name>A0AB34J6V5_PRYPA</name>
<dbReference type="InterPro" id="IPR004263">
    <property type="entry name" value="Exostosin"/>
</dbReference>
<comment type="similarity">
    <text evidence="1">Belongs to the glycosyltransferase 47 family.</text>
</comment>
<dbReference type="InterPro" id="IPR040911">
    <property type="entry name" value="Exostosin_GT47"/>
</dbReference>
<dbReference type="PANTHER" id="PTHR11062">
    <property type="entry name" value="EXOSTOSIN HEPARAN SULFATE GLYCOSYLTRANSFERASE -RELATED"/>
    <property type="match status" value="1"/>
</dbReference>
<dbReference type="Proteomes" id="UP001515480">
    <property type="component" value="Unassembled WGS sequence"/>
</dbReference>
<keyword evidence="4" id="KW-1185">Reference proteome</keyword>
<evidence type="ECO:0000313" key="3">
    <source>
        <dbReference type="EMBL" id="KAL1515423.1"/>
    </source>
</evidence>